<feature type="transmembrane region" description="Helical" evidence="1">
    <location>
        <begin position="365"/>
        <end position="387"/>
    </location>
</feature>
<keyword evidence="3" id="KW-1185">Reference proteome</keyword>
<reference evidence="2 3" key="1">
    <citation type="submission" date="2013-03" db="EMBL/GenBank/DDBJ databases">
        <authorList>
            <person name="Linke B."/>
        </authorList>
    </citation>
    <scope>NUCLEOTIDE SEQUENCE [LARGE SCALE GENOMIC DNA]</scope>
    <source>
        <strain evidence="2 3">B13</strain>
    </source>
</reference>
<keyword evidence="1" id="KW-0812">Transmembrane</keyword>
<accession>A0A024HCY8</accession>
<gene>
    <name evidence="2" type="ORF">PKB_1006</name>
</gene>
<dbReference type="InterPro" id="IPR011852">
    <property type="entry name" value="TRAP_TAXI"/>
</dbReference>
<dbReference type="EMBL" id="HG322950">
    <property type="protein sequence ID" value="CDF82372.1"/>
    <property type="molecule type" value="Genomic_DNA"/>
</dbReference>
<dbReference type="SUPFAM" id="SSF53850">
    <property type="entry name" value="Periplasmic binding protein-like II"/>
    <property type="match status" value="1"/>
</dbReference>
<name>A0A024HCY8_PSEKB</name>
<evidence type="ECO:0000313" key="3">
    <source>
        <dbReference type="Proteomes" id="UP000025241"/>
    </source>
</evidence>
<dbReference type="PATRIC" id="fig|1301098.3.peg.1018"/>
<feature type="transmembrane region" description="Helical" evidence="1">
    <location>
        <begin position="35"/>
        <end position="60"/>
    </location>
</feature>
<organism evidence="2 3">
    <name type="scientific">Pseudomonas knackmussii (strain DSM 6978 / CCUG 54928 / LMG 23759 / B13)</name>
    <dbReference type="NCBI Taxonomy" id="1301098"/>
    <lineage>
        <taxon>Bacteria</taxon>
        <taxon>Pseudomonadati</taxon>
        <taxon>Pseudomonadota</taxon>
        <taxon>Gammaproteobacteria</taxon>
        <taxon>Pseudomonadales</taxon>
        <taxon>Pseudomonadaceae</taxon>
        <taxon>Pseudomonas</taxon>
    </lineage>
</organism>
<dbReference type="Gene3D" id="3.40.190.10">
    <property type="entry name" value="Periplasmic binding protein-like II"/>
    <property type="match status" value="2"/>
</dbReference>
<evidence type="ECO:0000313" key="2">
    <source>
        <dbReference type="EMBL" id="CDF82372.1"/>
    </source>
</evidence>
<dbReference type="PANTHER" id="PTHR30024:SF21">
    <property type="entry name" value="ABC TRANSPORTER SUBSTRATE-BINDING PROTEIN"/>
    <property type="match status" value="1"/>
</dbReference>
<dbReference type="STRING" id="1301098.PKB_1006"/>
<dbReference type="Proteomes" id="UP000025241">
    <property type="component" value="Chromosome I"/>
</dbReference>
<dbReference type="KEGG" id="pkc:PKB_1006"/>
<evidence type="ECO:0000256" key="1">
    <source>
        <dbReference type="SAM" id="Phobius"/>
    </source>
</evidence>
<dbReference type="AlphaFoldDB" id="A0A024HCY8"/>
<keyword evidence="1" id="KW-0472">Membrane</keyword>
<dbReference type="Pfam" id="PF16868">
    <property type="entry name" value="NMT1_3"/>
    <property type="match status" value="1"/>
</dbReference>
<proteinExistence type="predicted"/>
<dbReference type="HOGENOM" id="CLU_030939_0_0_6"/>
<reference evidence="2 3" key="2">
    <citation type="submission" date="2014-05" db="EMBL/GenBank/DDBJ databases">
        <title>Genome sequence of the 3-chlorobenzoate degrading bacterium Pseudomonas knackmussii B13 shows multiple evidence for horizontal gene transfer.</title>
        <authorList>
            <person name="Miyazaki R."/>
            <person name="Bertelli C."/>
            <person name="Falquet L."/>
            <person name="Robinson-Rechavi M."/>
            <person name="Gharib W."/>
            <person name="Roy S."/>
            <person name="Van der Meer J.R."/>
        </authorList>
    </citation>
    <scope>NUCLEOTIDE SEQUENCE [LARGE SCALE GENOMIC DNA]</scope>
    <source>
        <strain evidence="2 3">B13</strain>
    </source>
</reference>
<dbReference type="eggNOG" id="COG2358">
    <property type="taxonomic scope" value="Bacteria"/>
</dbReference>
<sequence length="478" mass="53649">MIPGEESPRAAGYLFSKSRVGQDTMQRLINMLRDLAILVRANLWVVPVLAALVFAVFYFVAPPAPMTATMTTGVADGGYVAFANKLKVELAKQGFELKLVPSAGSRQNMERLLDEHSGIDIGLVQSGQERQFEPQQRDKLRSLGAMFQEPLWLFQRRDVSIDQLTDLLNLRVAMGSPGSGTEAITAALLEANGIDAAHYPPGWQASGSDIAASALLAGSLDAAFFVGPAENPLIQRLAASPKLMLAGFRRAAAYEARLPFLKHVQLGEGLLNLQQNVPHRNLVTLSPLATLVVNDNFHPALTPLILEAARQVMKPGTLLDAPGAFPSAEPHTLRLAEDAERYYKSGLPLLQRFLPFRIASLADRYIVLLIPFIAILIPLFKSVGPLYRWRIRARIYRWYRFLREIDRHLDEHTGSAELTREIERLEKLEAELSRVEVPLSYYNELYELHLHLNYVIRRLRQLRRNRRERENLPRDSAA</sequence>
<dbReference type="PANTHER" id="PTHR30024">
    <property type="entry name" value="ALIPHATIC SULFONATES-BINDING PROTEIN-RELATED"/>
    <property type="match status" value="1"/>
</dbReference>
<evidence type="ECO:0008006" key="4">
    <source>
        <dbReference type="Google" id="ProtNLM"/>
    </source>
</evidence>
<protein>
    <recommendedName>
        <fullName evidence="4">C4-dicarboxylate ABC transporter substrate-binding protein</fullName>
    </recommendedName>
</protein>
<keyword evidence="1" id="KW-1133">Transmembrane helix</keyword>